<evidence type="ECO:0008006" key="3">
    <source>
        <dbReference type="Google" id="ProtNLM"/>
    </source>
</evidence>
<dbReference type="EMBL" id="WTPX01000026">
    <property type="protein sequence ID" value="NNJ25140.1"/>
    <property type="molecule type" value="Genomic_DNA"/>
</dbReference>
<proteinExistence type="predicted"/>
<dbReference type="Gene3D" id="3.40.720.10">
    <property type="entry name" value="Alkaline Phosphatase, subunit A"/>
    <property type="match status" value="1"/>
</dbReference>
<dbReference type="PANTHER" id="PTHR43737">
    <property type="entry name" value="BLL7424 PROTEIN"/>
    <property type="match status" value="1"/>
</dbReference>
<evidence type="ECO:0000313" key="2">
    <source>
        <dbReference type="Proteomes" id="UP000609651"/>
    </source>
</evidence>
<dbReference type="InterPro" id="IPR010869">
    <property type="entry name" value="DUF1501"/>
</dbReference>
<keyword evidence="2" id="KW-1185">Reference proteome</keyword>
<dbReference type="SUPFAM" id="SSF53649">
    <property type="entry name" value="Alkaline phosphatase-like"/>
    <property type="match status" value="1"/>
</dbReference>
<dbReference type="InterPro" id="IPR017850">
    <property type="entry name" value="Alkaline_phosphatase_core_sf"/>
</dbReference>
<protein>
    <recommendedName>
        <fullName evidence="3">DUF1501 domain-containing protein</fullName>
    </recommendedName>
</protein>
<organism evidence="1 2">
    <name type="scientific">Alienimonas chondri</name>
    <dbReference type="NCBI Taxonomy" id="2681879"/>
    <lineage>
        <taxon>Bacteria</taxon>
        <taxon>Pseudomonadati</taxon>
        <taxon>Planctomycetota</taxon>
        <taxon>Planctomycetia</taxon>
        <taxon>Planctomycetales</taxon>
        <taxon>Planctomycetaceae</taxon>
        <taxon>Alienimonas</taxon>
    </lineage>
</organism>
<evidence type="ECO:0000313" key="1">
    <source>
        <dbReference type="EMBL" id="NNJ25140.1"/>
    </source>
</evidence>
<accession>A0ABX1VB30</accession>
<comment type="caution">
    <text evidence="1">The sequence shown here is derived from an EMBL/GenBank/DDBJ whole genome shotgun (WGS) entry which is preliminary data.</text>
</comment>
<name>A0ABX1VB30_9PLAN</name>
<gene>
    <name evidence="1" type="ORF">LzC2_12030</name>
</gene>
<sequence>MRDAPEHLSPPTKMSLTRRSLLTSAAAASAAATLPRGLMRTARAEDAAAALPAGKAEHCIVLWLGGGACQIDTFDPKRVGDPKTRKQGSAYPAIPTAIPGVEFCEHLPMLADRADRLAVIRSTNHDVIDEHARAVNRMHTGRNTTGTVVYPSIGSVMASELGAAGDNVPAYMLIGMPSVSRGPGFLGPSANFVYLTDTSRGPSGLTVPGNLPAERRARRERLLGRIREDALGRTPEGADAIRAYDETIAEALRLAGPEFAQIFDASDEPADLRNAYGSEFGQRCLLARRLVQRGVRFVEVSHNIAFTNGTGWDTHNEGQAMQHLLIRELDVALAALTDDLAAQGLLDKTLVVVATEFGRPAGFDGGGGRGHHGKSFTSVLAGGGLNLGRAVGETDELGMSIVADPVSVPDLHATIYHAMGIDPHLELYAGERPVPVTDGGHAVRALFV</sequence>
<reference evidence="1 2" key="1">
    <citation type="journal article" date="2020" name="Syst. Appl. Microbiol.">
        <title>Alienimonas chondri sp. nov., a novel planctomycete isolated from the biofilm of the red alga Chondrus crispus.</title>
        <authorList>
            <person name="Vitorino I."/>
            <person name="Albuquerque L."/>
            <person name="Wiegand S."/>
            <person name="Kallscheuer N."/>
            <person name="da Costa M.S."/>
            <person name="Lobo-da-Cunha A."/>
            <person name="Jogler C."/>
            <person name="Lage O.M."/>
        </authorList>
    </citation>
    <scope>NUCLEOTIDE SEQUENCE [LARGE SCALE GENOMIC DNA]</scope>
    <source>
        <strain evidence="1 2">LzC2</strain>
    </source>
</reference>
<dbReference type="InterPro" id="IPR006311">
    <property type="entry name" value="TAT_signal"/>
</dbReference>
<dbReference type="PROSITE" id="PS51318">
    <property type="entry name" value="TAT"/>
    <property type="match status" value="1"/>
</dbReference>
<dbReference type="PANTHER" id="PTHR43737:SF1">
    <property type="entry name" value="DUF1501 DOMAIN-CONTAINING PROTEIN"/>
    <property type="match status" value="1"/>
</dbReference>
<dbReference type="Pfam" id="PF07394">
    <property type="entry name" value="DUF1501"/>
    <property type="match status" value="1"/>
</dbReference>
<dbReference type="Proteomes" id="UP000609651">
    <property type="component" value="Unassembled WGS sequence"/>
</dbReference>